<accession>A0A937X079</accession>
<evidence type="ECO:0000313" key="3">
    <source>
        <dbReference type="Proteomes" id="UP000703893"/>
    </source>
</evidence>
<dbReference type="Proteomes" id="UP000703893">
    <property type="component" value="Unassembled WGS sequence"/>
</dbReference>
<protein>
    <submittedName>
        <fullName evidence="2">Uncharacterized protein</fullName>
    </submittedName>
</protein>
<proteinExistence type="predicted"/>
<sequence>MWGIHARNCNQAKVRIGIGMNLSASGTASGRDDRRGSPAGTACEAAAHPRPKGL</sequence>
<reference evidence="2 3" key="1">
    <citation type="submission" date="2019-03" db="EMBL/GenBank/DDBJ databases">
        <title>Lake Tanganyika Metagenome-Assembled Genomes (MAGs).</title>
        <authorList>
            <person name="Tran P."/>
        </authorList>
    </citation>
    <scope>NUCLEOTIDE SEQUENCE [LARGE SCALE GENOMIC DNA]</scope>
    <source>
        <strain evidence="2">K_DeepCast_65m_m2_236</strain>
    </source>
</reference>
<dbReference type="AlphaFoldDB" id="A0A937X079"/>
<evidence type="ECO:0000256" key="1">
    <source>
        <dbReference type="SAM" id="MobiDB-lite"/>
    </source>
</evidence>
<dbReference type="EMBL" id="VGJX01000007">
    <property type="protein sequence ID" value="MBM3273564.1"/>
    <property type="molecule type" value="Genomic_DNA"/>
</dbReference>
<name>A0A937X079_9BACT</name>
<feature type="region of interest" description="Disordered" evidence="1">
    <location>
        <begin position="22"/>
        <end position="54"/>
    </location>
</feature>
<comment type="caution">
    <text evidence="2">The sequence shown here is derived from an EMBL/GenBank/DDBJ whole genome shotgun (WGS) entry which is preliminary data.</text>
</comment>
<gene>
    <name evidence="2" type="ORF">FJZ00_00320</name>
</gene>
<organism evidence="2 3">
    <name type="scientific">Candidatus Tanganyikabacteria bacterium</name>
    <dbReference type="NCBI Taxonomy" id="2961651"/>
    <lineage>
        <taxon>Bacteria</taxon>
        <taxon>Bacillati</taxon>
        <taxon>Candidatus Sericytochromatia</taxon>
        <taxon>Candidatus Tanganyikabacteria</taxon>
    </lineage>
</organism>
<evidence type="ECO:0000313" key="2">
    <source>
        <dbReference type="EMBL" id="MBM3273564.1"/>
    </source>
</evidence>